<accession>A0A2Z6RZ75</accession>
<protein>
    <submittedName>
        <fullName evidence="1">Uncharacterized protein</fullName>
    </submittedName>
</protein>
<name>A0A2Z6RZ75_9GLOM</name>
<sequence length="86" mass="9842">MTAILQHSLSSKQPIHFMPTEVSDKFGIETISAYPLQGYHAEKKPYIRVRTFMKDRILVLIWDIETYSSLGLGNFPTAQSLKKISK</sequence>
<evidence type="ECO:0000313" key="2">
    <source>
        <dbReference type="Proteomes" id="UP000247702"/>
    </source>
</evidence>
<comment type="caution">
    <text evidence="1">The sequence shown here is derived from an EMBL/GenBank/DDBJ whole genome shotgun (WGS) entry which is preliminary data.</text>
</comment>
<dbReference type="AlphaFoldDB" id="A0A2Z6RZ75"/>
<proteinExistence type="predicted"/>
<dbReference type="Proteomes" id="UP000247702">
    <property type="component" value="Unassembled WGS sequence"/>
</dbReference>
<reference evidence="1 2" key="1">
    <citation type="submission" date="2017-11" db="EMBL/GenBank/DDBJ databases">
        <title>The genome of Rhizophagus clarus HR1 reveals common genetic basis of auxotrophy among arbuscular mycorrhizal fungi.</title>
        <authorList>
            <person name="Kobayashi Y."/>
        </authorList>
    </citation>
    <scope>NUCLEOTIDE SEQUENCE [LARGE SCALE GENOMIC DNA]</scope>
    <source>
        <strain evidence="1 2">HR1</strain>
    </source>
</reference>
<organism evidence="1 2">
    <name type="scientific">Rhizophagus clarus</name>
    <dbReference type="NCBI Taxonomy" id="94130"/>
    <lineage>
        <taxon>Eukaryota</taxon>
        <taxon>Fungi</taxon>
        <taxon>Fungi incertae sedis</taxon>
        <taxon>Mucoromycota</taxon>
        <taxon>Glomeromycotina</taxon>
        <taxon>Glomeromycetes</taxon>
        <taxon>Glomerales</taxon>
        <taxon>Glomeraceae</taxon>
        <taxon>Rhizophagus</taxon>
    </lineage>
</organism>
<keyword evidence="2" id="KW-1185">Reference proteome</keyword>
<gene>
    <name evidence="1" type="ORF">RclHR1_29930002</name>
</gene>
<dbReference type="EMBL" id="BEXD01002216">
    <property type="protein sequence ID" value="GBB97426.1"/>
    <property type="molecule type" value="Genomic_DNA"/>
</dbReference>
<evidence type="ECO:0000313" key="1">
    <source>
        <dbReference type="EMBL" id="GBB97426.1"/>
    </source>
</evidence>